<evidence type="ECO:0000256" key="1">
    <source>
        <dbReference type="SAM" id="MobiDB-lite"/>
    </source>
</evidence>
<gene>
    <name evidence="2" type="ORF">DFJ69_6410</name>
</gene>
<keyword evidence="3" id="KW-1185">Reference proteome</keyword>
<evidence type="ECO:0000313" key="3">
    <source>
        <dbReference type="Proteomes" id="UP000256661"/>
    </source>
</evidence>
<feature type="compositionally biased region" description="Polar residues" evidence="1">
    <location>
        <begin position="75"/>
        <end position="86"/>
    </location>
</feature>
<proteinExistence type="predicted"/>
<dbReference type="AlphaFoldDB" id="A0A3D9SZ21"/>
<accession>A0A3D9SZ21</accession>
<name>A0A3D9SZ21_9ACTN</name>
<reference evidence="2 3" key="1">
    <citation type="submission" date="2018-08" db="EMBL/GenBank/DDBJ databases">
        <title>Sequencing the genomes of 1000 actinobacteria strains.</title>
        <authorList>
            <person name="Klenk H.-P."/>
        </authorList>
    </citation>
    <scope>NUCLEOTIDE SEQUENCE [LARGE SCALE GENOMIC DNA]</scope>
    <source>
        <strain evidence="2 3">DSM 43927</strain>
    </source>
</reference>
<comment type="caution">
    <text evidence="2">The sequence shown here is derived from an EMBL/GenBank/DDBJ whole genome shotgun (WGS) entry which is preliminary data.</text>
</comment>
<dbReference type="EMBL" id="QTTT01000001">
    <property type="protein sequence ID" value="REF00828.1"/>
    <property type="molecule type" value="Genomic_DNA"/>
</dbReference>
<evidence type="ECO:0000313" key="2">
    <source>
        <dbReference type="EMBL" id="REF00828.1"/>
    </source>
</evidence>
<feature type="region of interest" description="Disordered" evidence="1">
    <location>
        <begin position="54"/>
        <end position="115"/>
    </location>
</feature>
<feature type="compositionally biased region" description="Basic and acidic residues" evidence="1">
    <location>
        <begin position="54"/>
        <end position="67"/>
    </location>
</feature>
<protein>
    <submittedName>
        <fullName evidence="2">Uncharacterized protein</fullName>
    </submittedName>
</protein>
<sequence length="132" mass="14125">MNTPSVNGTDCLGSNRPAPRTAISKPTTWWGSTYGSRVDVQAYGGCVATIGYPGRRDLTPTEADPDKMYTGNHGGTSSAGTYTHRNTLVPIGTTRQGRAHEMRTGRQARWGAGGPVRPVHGQALLKVFLAQR</sequence>
<organism evidence="2 3">
    <name type="scientific">Thermomonospora umbrina</name>
    <dbReference type="NCBI Taxonomy" id="111806"/>
    <lineage>
        <taxon>Bacteria</taxon>
        <taxon>Bacillati</taxon>
        <taxon>Actinomycetota</taxon>
        <taxon>Actinomycetes</taxon>
        <taxon>Streptosporangiales</taxon>
        <taxon>Thermomonosporaceae</taxon>
        <taxon>Thermomonospora</taxon>
    </lineage>
</organism>
<dbReference type="Proteomes" id="UP000256661">
    <property type="component" value="Unassembled WGS sequence"/>
</dbReference>
<feature type="region of interest" description="Disordered" evidence="1">
    <location>
        <begin position="1"/>
        <end position="23"/>
    </location>
</feature>